<keyword evidence="4" id="KW-0274">FAD</keyword>
<dbReference type="Pfam" id="PF01266">
    <property type="entry name" value="DAO"/>
    <property type="match status" value="1"/>
</dbReference>
<evidence type="ECO:0000256" key="2">
    <source>
        <dbReference type="ARBA" id="ARBA00007330"/>
    </source>
</evidence>
<comment type="catalytic activity">
    <reaction evidence="6">
        <text>a quinone + sn-glycerol 3-phosphate = dihydroxyacetone phosphate + a quinol</text>
        <dbReference type="Rhea" id="RHEA:18977"/>
        <dbReference type="ChEBI" id="CHEBI:24646"/>
        <dbReference type="ChEBI" id="CHEBI:57597"/>
        <dbReference type="ChEBI" id="CHEBI:57642"/>
        <dbReference type="ChEBI" id="CHEBI:132124"/>
        <dbReference type="EC" id="1.1.5.3"/>
    </reaction>
</comment>
<dbReference type="PANTHER" id="PTHR11985">
    <property type="entry name" value="GLYCEROL-3-PHOSPHATE DEHYDROGENASE"/>
    <property type="match status" value="1"/>
</dbReference>
<dbReference type="InterPro" id="IPR031656">
    <property type="entry name" value="DAO_C"/>
</dbReference>
<evidence type="ECO:0000256" key="3">
    <source>
        <dbReference type="ARBA" id="ARBA00022630"/>
    </source>
</evidence>
<reference evidence="9 10" key="1">
    <citation type="journal article" date="2024" name="Curr. Microbiol.">
        <title>Luteibacter sahnii sp. nov., A Novel Yellow-Colored Xanthomonadin Pigment Producing Probiotic Bacterium from Healthy Rice Seed Microbiome.</title>
        <authorList>
            <person name="Jaiswal G."/>
            <person name="Rana R."/>
            <person name="Nayak P.K."/>
            <person name="Chouhan R."/>
            <person name="Gandhi S.G."/>
            <person name="Patel H.K."/>
            <person name="Patil P.B."/>
        </authorList>
    </citation>
    <scope>NUCLEOTIDE SEQUENCE [LARGE SCALE GENOMIC DNA]</scope>
    <source>
        <strain evidence="9 10">PPL201</strain>
    </source>
</reference>
<proteinExistence type="inferred from homology"/>
<evidence type="ECO:0000256" key="6">
    <source>
        <dbReference type="RuleBase" id="RU361217"/>
    </source>
</evidence>
<evidence type="ECO:0000313" key="9">
    <source>
        <dbReference type="EMBL" id="MDF4024680.1"/>
    </source>
</evidence>
<dbReference type="Gene3D" id="3.30.9.10">
    <property type="entry name" value="D-Amino Acid Oxidase, subunit A, domain 2"/>
    <property type="match status" value="1"/>
</dbReference>
<dbReference type="InterPro" id="IPR000447">
    <property type="entry name" value="G3P_DH_FAD-dep"/>
</dbReference>
<feature type="domain" description="Alpha-glycerophosphate oxidase C-terminal" evidence="8">
    <location>
        <begin position="388"/>
        <end position="478"/>
    </location>
</feature>
<dbReference type="PROSITE" id="PS00977">
    <property type="entry name" value="FAD_G3PDH_1"/>
    <property type="match status" value="1"/>
</dbReference>
<evidence type="ECO:0000256" key="1">
    <source>
        <dbReference type="ARBA" id="ARBA00001974"/>
    </source>
</evidence>
<keyword evidence="5 6" id="KW-0560">Oxidoreductase</keyword>
<dbReference type="GO" id="GO:0004368">
    <property type="term" value="F:glycerol-3-phosphate dehydrogenase (quinone) activity"/>
    <property type="evidence" value="ECO:0007669"/>
    <property type="project" value="UniProtKB-EC"/>
</dbReference>
<dbReference type="Proteomes" id="UP001528850">
    <property type="component" value="Unassembled WGS sequence"/>
</dbReference>
<organism evidence="9 10">
    <name type="scientific">Luteibacter sahnii</name>
    <dbReference type="NCBI Taxonomy" id="3021977"/>
    <lineage>
        <taxon>Bacteria</taxon>
        <taxon>Pseudomonadati</taxon>
        <taxon>Pseudomonadota</taxon>
        <taxon>Gammaproteobacteria</taxon>
        <taxon>Lysobacterales</taxon>
        <taxon>Rhodanobacteraceae</taxon>
        <taxon>Luteibacter</taxon>
    </lineage>
</organism>
<evidence type="ECO:0000256" key="4">
    <source>
        <dbReference type="ARBA" id="ARBA00022827"/>
    </source>
</evidence>
<evidence type="ECO:0000259" key="7">
    <source>
        <dbReference type="Pfam" id="PF01266"/>
    </source>
</evidence>
<evidence type="ECO:0000259" key="8">
    <source>
        <dbReference type="Pfam" id="PF16901"/>
    </source>
</evidence>
<protein>
    <recommendedName>
        <fullName evidence="6">Glycerol-3-phosphate dehydrogenase</fullName>
        <ecNumber evidence="6">1.1.5.3</ecNumber>
    </recommendedName>
</protein>
<dbReference type="NCBIfam" id="NF009906">
    <property type="entry name" value="PRK13369.1"/>
    <property type="match status" value="1"/>
</dbReference>
<comment type="cofactor">
    <cofactor evidence="1 6">
        <name>FAD</name>
        <dbReference type="ChEBI" id="CHEBI:57692"/>
    </cofactor>
</comment>
<comment type="caution">
    <text evidence="9">The sequence shown here is derived from an EMBL/GenBank/DDBJ whole genome shotgun (WGS) entry which is preliminary data.</text>
</comment>
<dbReference type="SUPFAM" id="SSF54373">
    <property type="entry name" value="FAD-linked reductases, C-terminal domain"/>
    <property type="match status" value="1"/>
</dbReference>
<dbReference type="Gene3D" id="1.10.8.870">
    <property type="entry name" value="Alpha-glycerophosphate oxidase, cap domain"/>
    <property type="match status" value="1"/>
</dbReference>
<dbReference type="Gene3D" id="6.10.250.1890">
    <property type="match status" value="1"/>
</dbReference>
<sequence length="506" mass="57041">MVEQVDVLVVGGGVNGVGIARDAVGRGLSVWLCERDDLASHTSSASTKLIHGGLRYLEQFEFALVGKALAEREVLLRAAPHIIWPLRFVLPHQPHLRPAWMIRIGLFLYDHLGRGRRTLPGSRRVRFGKHVTGEPLRDEFHQGFVYSDAWVQDARLVVLNAMDAARRGARIETHTRCVSARRDGDGWTAELEGRDGTRHFVKARALVNAAGPWAASFLDDVAHVKHDHSLRLIKGSHIVVPKLFDHRYAYIFQQPDRRIVFAIPYEQDFTLIGTTDIEYKDDPSRPVISAEEIRYLCDAANRYFKKQLTANDVVWSYSGVRPLLQDDSGNASEVTRDYLLDIDRNGAPLLNVFGGKLTTFRKLSEEAVDRLAPLLGNERPAWTADAPPLPGGGERDMDELIADLRSIRPWLDERFASRLAHNYGTRARDLLGEASGLDELGEHFGADLYQTEVDYLVRHEWATEADDILWRRSKLGLRVDADGVRRLTEYLARRTRPQGMPAAQTP</sequence>
<feature type="domain" description="FAD dependent oxidoreductase" evidence="7">
    <location>
        <begin position="6"/>
        <end position="359"/>
    </location>
</feature>
<dbReference type="InterPro" id="IPR038299">
    <property type="entry name" value="DAO_C_sf"/>
</dbReference>
<gene>
    <name evidence="9" type="primary">glpD</name>
    <name evidence="9" type="ORF">P3W24_06875</name>
</gene>
<dbReference type="InterPro" id="IPR006076">
    <property type="entry name" value="FAD-dep_OxRdtase"/>
</dbReference>
<dbReference type="PANTHER" id="PTHR11985:SF15">
    <property type="entry name" value="GLYCEROL-3-PHOSPHATE DEHYDROGENASE, MITOCHONDRIAL"/>
    <property type="match status" value="1"/>
</dbReference>
<comment type="similarity">
    <text evidence="2 6">Belongs to the FAD-dependent glycerol-3-phosphate dehydrogenase family.</text>
</comment>
<dbReference type="SUPFAM" id="SSF51905">
    <property type="entry name" value="FAD/NAD(P)-binding domain"/>
    <property type="match status" value="1"/>
</dbReference>
<keyword evidence="10" id="KW-1185">Reference proteome</keyword>
<dbReference type="InterPro" id="IPR036188">
    <property type="entry name" value="FAD/NAD-bd_sf"/>
</dbReference>
<evidence type="ECO:0000313" key="10">
    <source>
        <dbReference type="Proteomes" id="UP001528850"/>
    </source>
</evidence>
<dbReference type="Gene3D" id="3.50.50.60">
    <property type="entry name" value="FAD/NAD(P)-binding domain"/>
    <property type="match status" value="1"/>
</dbReference>
<dbReference type="EC" id="1.1.5.3" evidence="6"/>
<dbReference type="Pfam" id="PF16901">
    <property type="entry name" value="DAO_C"/>
    <property type="match status" value="1"/>
</dbReference>
<accession>A0ABT6B986</accession>
<dbReference type="EMBL" id="JARJJS010000002">
    <property type="protein sequence ID" value="MDF4024680.1"/>
    <property type="molecule type" value="Genomic_DNA"/>
</dbReference>
<evidence type="ECO:0000256" key="5">
    <source>
        <dbReference type="ARBA" id="ARBA00023002"/>
    </source>
</evidence>
<dbReference type="NCBIfam" id="NF008899">
    <property type="entry name" value="PRK12266.1"/>
    <property type="match status" value="1"/>
</dbReference>
<keyword evidence="3 6" id="KW-0285">Flavoprotein</keyword>
<dbReference type="PRINTS" id="PR01001">
    <property type="entry name" value="FADG3PDH"/>
</dbReference>
<name>A0ABT6B986_9GAMM</name>